<reference evidence="6" key="1">
    <citation type="submission" date="2021-01" db="EMBL/GenBank/DDBJ databases">
        <authorList>
            <person name="Corre E."/>
            <person name="Pelletier E."/>
            <person name="Niang G."/>
            <person name="Scheremetjew M."/>
            <person name="Finn R."/>
            <person name="Kale V."/>
            <person name="Holt S."/>
            <person name="Cochrane G."/>
            <person name="Meng A."/>
            <person name="Brown T."/>
            <person name="Cohen L."/>
        </authorList>
    </citation>
    <scope>NUCLEOTIDE SEQUENCE</scope>
    <source>
        <strain evidence="6">CCMP2877</strain>
    </source>
</reference>
<feature type="transmembrane region" description="Helical" evidence="4">
    <location>
        <begin position="515"/>
        <end position="533"/>
    </location>
</feature>
<feature type="compositionally biased region" description="Polar residues" evidence="3">
    <location>
        <begin position="7"/>
        <end position="18"/>
    </location>
</feature>
<feature type="region of interest" description="Disordered" evidence="3">
    <location>
        <begin position="1"/>
        <end position="145"/>
    </location>
</feature>
<feature type="compositionally biased region" description="Low complexity" evidence="3">
    <location>
        <begin position="174"/>
        <end position="187"/>
    </location>
</feature>
<protein>
    <recommendedName>
        <fullName evidence="5">Cyclic nucleotide-binding domain-containing protein</fullName>
    </recommendedName>
</protein>
<dbReference type="AlphaFoldDB" id="A0A7S1UAA0"/>
<keyword evidence="1" id="KW-0813">Transport</keyword>
<dbReference type="CDD" id="cd00038">
    <property type="entry name" value="CAP_ED"/>
    <property type="match status" value="1"/>
</dbReference>
<dbReference type="PANTHER" id="PTHR47823:SF9">
    <property type="entry name" value="CHROMOSOME UNDETERMINED SCAFFOLD_10, WHOLE GENOME SHOTGUN SEQUENCE"/>
    <property type="match status" value="1"/>
</dbReference>
<dbReference type="PANTHER" id="PTHR47823">
    <property type="entry name" value="ION_TRANS DOMAIN-CONTAINING PROTEIN"/>
    <property type="match status" value="1"/>
</dbReference>
<keyword evidence="4" id="KW-1133">Transmembrane helix</keyword>
<evidence type="ECO:0000256" key="3">
    <source>
        <dbReference type="SAM" id="MobiDB-lite"/>
    </source>
</evidence>
<dbReference type="Gene3D" id="2.60.120.10">
    <property type="entry name" value="Jelly Rolls"/>
    <property type="match status" value="1"/>
</dbReference>
<dbReference type="PRINTS" id="PR01463">
    <property type="entry name" value="EAGCHANLFMLY"/>
</dbReference>
<dbReference type="Pfam" id="PF00027">
    <property type="entry name" value="cNMP_binding"/>
    <property type="match status" value="1"/>
</dbReference>
<dbReference type="InterPro" id="IPR018490">
    <property type="entry name" value="cNMP-bd_dom_sf"/>
</dbReference>
<feature type="transmembrane region" description="Helical" evidence="4">
    <location>
        <begin position="313"/>
        <end position="331"/>
    </location>
</feature>
<feature type="transmembrane region" description="Helical" evidence="4">
    <location>
        <begin position="462"/>
        <end position="482"/>
    </location>
</feature>
<evidence type="ECO:0000256" key="2">
    <source>
        <dbReference type="SAM" id="Coils"/>
    </source>
</evidence>
<evidence type="ECO:0000256" key="4">
    <source>
        <dbReference type="SAM" id="Phobius"/>
    </source>
</evidence>
<feature type="transmembrane region" description="Helical" evidence="4">
    <location>
        <begin position="343"/>
        <end position="361"/>
    </location>
</feature>
<keyword evidence="1" id="KW-0407">Ion channel</keyword>
<feature type="compositionally biased region" description="Low complexity" evidence="3">
    <location>
        <begin position="996"/>
        <end position="1013"/>
    </location>
</feature>
<accession>A0A7S1UAA0</accession>
<dbReference type="Gene3D" id="1.10.287.630">
    <property type="entry name" value="Helix hairpin bin"/>
    <property type="match status" value="1"/>
</dbReference>
<dbReference type="PROSITE" id="PS50042">
    <property type="entry name" value="CNMP_BINDING_3"/>
    <property type="match status" value="1"/>
</dbReference>
<sequence>MMHRSRPSGQALSQTVSEPSRHHGSNRAVQHLASDPRLGARRPAPQPRSSMASSQKDPPSLRQTALYGRNGAAGSRKVSAPDPNPNPNQLTYLTPRRRPPLPSGPLGAVAARRRHGELEKAKHRQPNKAKHQQRDGVGNVPVWERGGGRVVPKAAVAPAAKLSTPGALLQRSSKVAPQNAPAPNKKAPVIKEKGAEKGSYIDVVPPPAGAAPKQETRAGSAAGDKYGDPASPGAAAVQRSDGGPAMTLASASSVGDAAVEGADGAEAPGDSGGAHGRLTRQQLLGRIAPNQIKVKEKERHPWMLSGRSRFRRLYNMFLFFGAAYLVLVVPVRVAVGQTQRDRAWGLVVTLLDIAFMLDVIMNFRTTTITSTGEEITDPKEVALDYLYGWFIFDITTAFPYHLFTDKLWVRLMGPLRIVRASRVVAGDDNSIAIPKAWKDTSIALAIEDFTSSSAGDNMMSGLRLLLVISVVCHVMSCIWIYLGYNYAGDYGSWIEQFSATVADIEGNTLRTYLTALYWAISTVTTAGYGDVLPQSDEERIFCIACLVIGGALYGFVIATMASKVASADINAKHYWEKMDALKSYMSRRSFPDELRRKVQRYYKRYYAQRTALDEEAILRDLSVQLRQEVAIFLIDDLVSSIPLFQGLDPSHLAKVLGLLKPMQLEAQEVVIQAGSTTPQDMYILISGALEVVVPSNGKAAATLGPGAGDKVVATLGPGACVGEMLALELETVRSATIRCATPCDLYSIGRDEIFNAFENMPEAILHMQRRAMEKAAAQNADFDEVVAADPEIMRGPLERQDDAKTPGGGDAAEGGAGASAGAGRRRSMKSAKSKSKKSRHGDDSSSDEWSSDDSEDWYAHPWANGGGGGGNGHDGLGNEPARICLPGNARAEFVEQALLEQTKDIEDCKRDIKELKELMRGVKSSMEGLVGEVLQQLAELSAEQTRAAAEAAERAEMADSASPRLGQTRTERNMERLRRRVVGRQRTSLALGSQVSLGSTPALSPSPSSPRLSAGTGGTESSPSGRMRPSNPGPL</sequence>
<keyword evidence="1" id="KW-0406">Ion transport</keyword>
<feature type="region of interest" description="Disordered" evidence="3">
    <location>
        <begin position="795"/>
        <end position="854"/>
    </location>
</feature>
<organism evidence="6">
    <name type="scientific">Phaeomonas parva</name>
    <dbReference type="NCBI Taxonomy" id="124430"/>
    <lineage>
        <taxon>Eukaryota</taxon>
        <taxon>Sar</taxon>
        <taxon>Stramenopiles</taxon>
        <taxon>Ochrophyta</taxon>
        <taxon>Pinguiophyceae</taxon>
        <taxon>Pinguiochrysidales</taxon>
        <taxon>Pinguiochrysidaceae</taxon>
        <taxon>Phaeomonas</taxon>
    </lineage>
</organism>
<dbReference type="InterPro" id="IPR000595">
    <property type="entry name" value="cNMP-bd_dom"/>
</dbReference>
<feature type="coiled-coil region" evidence="2">
    <location>
        <begin position="898"/>
        <end position="925"/>
    </location>
</feature>
<evidence type="ECO:0000256" key="1">
    <source>
        <dbReference type="ARBA" id="ARBA00023303"/>
    </source>
</evidence>
<feature type="domain" description="Cyclic nucleotide-binding" evidence="5">
    <location>
        <begin position="643"/>
        <end position="751"/>
    </location>
</feature>
<keyword evidence="2" id="KW-0175">Coiled coil</keyword>
<dbReference type="SUPFAM" id="SSF81324">
    <property type="entry name" value="Voltage-gated potassium channels"/>
    <property type="match status" value="1"/>
</dbReference>
<feature type="transmembrane region" description="Helical" evidence="4">
    <location>
        <begin position="540"/>
        <end position="561"/>
    </location>
</feature>
<keyword evidence="4" id="KW-0812">Transmembrane</keyword>
<dbReference type="Pfam" id="PF07885">
    <property type="entry name" value="Ion_trans_2"/>
    <property type="match status" value="1"/>
</dbReference>
<feature type="compositionally biased region" description="Gly residues" evidence="3">
    <location>
        <begin position="806"/>
        <end position="820"/>
    </location>
</feature>
<dbReference type="SUPFAM" id="SSF51206">
    <property type="entry name" value="cAMP-binding domain-like"/>
    <property type="match status" value="1"/>
</dbReference>
<feature type="compositionally biased region" description="Basic residues" evidence="3">
    <location>
        <begin position="823"/>
        <end position="839"/>
    </location>
</feature>
<dbReference type="SMART" id="SM00100">
    <property type="entry name" value="cNMP"/>
    <property type="match status" value="1"/>
</dbReference>
<keyword evidence="4" id="KW-0472">Membrane</keyword>
<dbReference type="Gene3D" id="1.10.287.70">
    <property type="match status" value="1"/>
</dbReference>
<gene>
    <name evidence="6" type="ORF">PPAR1163_LOCUS18187</name>
</gene>
<evidence type="ECO:0000259" key="5">
    <source>
        <dbReference type="PROSITE" id="PS50042"/>
    </source>
</evidence>
<feature type="region of interest" description="Disordered" evidence="3">
    <location>
        <begin position="954"/>
        <end position="1035"/>
    </location>
</feature>
<name>A0A7S1UAA0_9STRA</name>
<evidence type="ECO:0000313" key="6">
    <source>
        <dbReference type="EMBL" id="CAD9259813.1"/>
    </source>
</evidence>
<feature type="region of interest" description="Disordered" evidence="3">
    <location>
        <begin position="168"/>
        <end position="251"/>
    </location>
</feature>
<proteinExistence type="predicted"/>
<dbReference type="InterPro" id="IPR013099">
    <property type="entry name" value="K_chnl_dom"/>
</dbReference>
<feature type="compositionally biased region" description="Polar residues" evidence="3">
    <location>
        <begin position="47"/>
        <end position="63"/>
    </location>
</feature>
<dbReference type="GO" id="GO:0005249">
    <property type="term" value="F:voltage-gated potassium channel activity"/>
    <property type="evidence" value="ECO:0007669"/>
    <property type="project" value="InterPro"/>
</dbReference>
<dbReference type="EMBL" id="HBGJ01028702">
    <property type="protein sequence ID" value="CAD9259813.1"/>
    <property type="molecule type" value="Transcribed_RNA"/>
</dbReference>
<feature type="compositionally biased region" description="Basic residues" evidence="3">
    <location>
        <begin position="111"/>
        <end position="131"/>
    </location>
</feature>
<dbReference type="InterPro" id="IPR003938">
    <property type="entry name" value="K_chnl_volt-dep_EAG/ELK/ERG"/>
</dbReference>
<feature type="compositionally biased region" description="Acidic residues" evidence="3">
    <location>
        <begin position="844"/>
        <end position="854"/>
    </location>
</feature>
<dbReference type="InterPro" id="IPR014710">
    <property type="entry name" value="RmlC-like_jellyroll"/>
</dbReference>
<dbReference type="GO" id="GO:0016020">
    <property type="term" value="C:membrane"/>
    <property type="evidence" value="ECO:0007669"/>
    <property type="project" value="UniProtKB-SubCell"/>
</dbReference>